<dbReference type="AlphaFoldDB" id="A0A388M9C1"/>
<feature type="region of interest" description="Disordered" evidence="7">
    <location>
        <begin position="146"/>
        <end position="170"/>
    </location>
</feature>
<feature type="compositionally biased region" description="Basic and acidic residues" evidence="7">
    <location>
        <begin position="843"/>
        <end position="859"/>
    </location>
</feature>
<dbReference type="EC" id="2.7.1.107" evidence="6"/>
<organism evidence="9 10">
    <name type="scientific">Chara braunii</name>
    <name type="common">Braun's stonewort</name>
    <dbReference type="NCBI Taxonomy" id="69332"/>
    <lineage>
        <taxon>Eukaryota</taxon>
        <taxon>Viridiplantae</taxon>
        <taxon>Streptophyta</taxon>
        <taxon>Charophyceae</taxon>
        <taxon>Charales</taxon>
        <taxon>Characeae</taxon>
        <taxon>Chara</taxon>
    </lineage>
</organism>
<dbReference type="SUPFAM" id="SSF111331">
    <property type="entry name" value="NAD kinase/diacylglycerol kinase-like"/>
    <property type="match status" value="1"/>
</dbReference>
<evidence type="ECO:0000256" key="2">
    <source>
        <dbReference type="ARBA" id="ARBA00022679"/>
    </source>
</evidence>
<dbReference type="InterPro" id="IPR017438">
    <property type="entry name" value="ATP-NAD_kinase_N"/>
</dbReference>
<dbReference type="Gene3D" id="3.40.50.10330">
    <property type="entry name" value="Probable inorganic polyphosphate/atp-NAD kinase, domain 1"/>
    <property type="match status" value="1"/>
</dbReference>
<dbReference type="InterPro" id="IPR037607">
    <property type="entry name" value="DGK"/>
</dbReference>
<feature type="region of interest" description="Disordered" evidence="7">
    <location>
        <begin position="781"/>
        <end position="803"/>
    </location>
</feature>
<evidence type="ECO:0000259" key="8">
    <source>
        <dbReference type="PROSITE" id="PS50146"/>
    </source>
</evidence>
<dbReference type="STRING" id="69332.A0A388M9C1"/>
<comment type="catalytic activity">
    <reaction evidence="6">
        <text>a 1,2-diacyl-sn-glycerol + ATP = a 1,2-diacyl-sn-glycero-3-phosphate + ADP + H(+)</text>
        <dbReference type="Rhea" id="RHEA:10272"/>
        <dbReference type="ChEBI" id="CHEBI:15378"/>
        <dbReference type="ChEBI" id="CHEBI:17815"/>
        <dbReference type="ChEBI" id="CHEBI:30616"/>
        <dbReference type="ChEBI" id="CHEBI:58608"/>
        <dbReference type="ChEBI" id="CHEBI:456216"/>
        <dbReference type="EC" id="2.7.1.107"/>
    </reaction>
</comment>
<keyword evidence="10" id="KW-1185">Reference proteome</keyword>
<dbReference type="Pfam" id="PF00781">
    <property type="entry name" value="DAGK_cat"/>
    <property type="match status" value="1"/>
</dbReference>
<keyword evidence="2 6" id="KW-0808">Transferase</keyword>
<feature type="region of interest" description="Disordered" evidence="7">
    <location>
        <begin position="826"/>
        <end position="859"/>
    </location>
</feature>
<evidence type="ECO:0000256" key="1">
    <source>
        <dbReference type="ARBA" id="ARBA00009280"/>
    </source>
</evidence>
<dbReference type="OrthoDB" id="242257at2759"/>
<name>A0A388M9C1_CHABU</name>
<feature type="region of interest" description="Disordered" evidence="7">
    <location>
        <begin position="873"/>
        <end position="900"/>
    </location>
</feature>
<feature type="domain" description="DAGKc" evidence="8">
    <location>
        <begin position="233"/>
        <end position="388"/>
    </location>
</feature>
<feature type="region of interest" description="Disordered" evidence="7">
    <location>
        <begin position="195"/>
        <end position="234"/>
    </location>
</feature>
<evidence type="ECO:0000256" key="5">
    <source>
        <dbReference type="ARBA" id="ARBA00022840"/>
    </source>
</evidence>
<dbReference type="Proteomes" id="UP000265515">
    <property type="component" value="Unassembled WGS sequence"/>
</dbReference>
<dbReference type="GO" id="GO:0004143">
    <property type="term" value="F:ATP-dependent diacylglycerol kinase activity"/>
    <property type="evidence" value="ECO:0007669"/>
    <property type="project" value="UniProtKB-EC"/>
</dbReference>
<sequence length="943" mass="101253">MASQRPGSYLRMQAGTLPLSKTGPRRRSYGARDVAISVVYVELLGAERGKGLNGEKDVILSGLSNARKATPVPVLENTMLGVKQVDNVEVGLLEASLLSFPVAPPVHSELTSEPAKEDIKVEVVTEPQKVSVMMEELGKASDAIEATSGAPEPAGPKDPEPPSWDDPDLDRMVRMPLRIGIAIHRAVHDIDRVAEHSSSPLSPDSGTGGEDGSDVCVGGGGDQGDGEGDDGEVPSAPVLIFINSRSGGGLGRRLQEQFVKMVGEAQVYDLGKGKLTPNKVLFRVFRCLDGMAGRGDKLALLVRDKLRVVVCGGDGTVGWILGAIAKLGRGQEPPLAVVPLGTGNDLSRTFGWGPTYSETSFLALKQLLLRVAEARPSFLDSWELRITCPAVRLFKPPDSMQEVAVLEADGEEGPRIQYGCRFWNYLSVGMDAQIAYGFHRLRESNRWLASGRLINQAIYGHYGCTQGWFCGNPNQGEAARLNCVMSLSVMKKDGSWELLQIPANIRGIAFLNLQSYAGGRNPWGSPPPEKMELRGFSPPYVDDGIFEIVGFRSGWHLMMVMGYLSHGKRLAQARAARIEFTFDHPGRVYMQADGEPWRLPVDPFDSTVVEITRKGSSMLLKTPDSNARTSLDAAAPTSESQENRFVRHEEAALAFGSCCTPSQQSLFGPSVGAGLPFASTDSESSDNTDEQVRQGRMQESAANGWGTRGRGESSGEIVNSGDLGGWDDDDGDAMEMGGWLEGLERTWLAMTSVACASNNQRHRSSSEFVVNEAEAGAGSVRSSPDVAAVSSPVEDDGETAVIGGDSINQRHRSCCGFVISETETGAESLRKHPEDAAASSPQKDGDEKAHIGGDRSAEASDCRYQSGLCAEADLRPEDLDQEPEGTPSRDKGTKQAGHSCKCHQQIELEDRGAVEGLLTRIAREERSFDLSSGGCAGVNNSSD</sequence>
<keyword evidence="4 6" id="KW-0418">Kinase</keyword>
<feature type="compositionally biased region" description="Low complexity" evidence="7">
    <location>
        <begin position="781"/>
        <end position="792"/>
    </location>
</feature>
<feature type="region of interest" description="Disordered" evidence="7">
    <location>
        <begin position="619"/>
        <end position="642"/>
    </location>
</feature>
<keyword evidence="3 6" id="KW-0547">Nucleotide-binding</keyword>
<protein>
    <recommendedName>
        <fullName evidence="6">Diacylglycerol kinase</fullName>
        <shortName evidence="6">DAG kinase</shortName>
        <ecNumber evidence="6">2.7.1.107</ecNumber>
    </recommendedName>
</protein>
<dbReference type="SMART" id="SM00046">
    <property type="entry name" value="DAGKc"/>
    <property type="match status" value="1"/>
</dbReference>
<reference evidence="9 10" key="1">
    <citation type="journal article" date="2018" name="Cell">
        <title>The Chara Genome: Secondary Complexity and Implications for Plant Terrestrialization.</title>
        <authorList>
            <person name="Nishiyama T."/>
            <person name="Sakayama H."/>
            <person name="Vries J.D."/>
            <person name="Buschmann H."/>
            <person name="Saint-Marcoux D."/>
            <person name="Ullrich K.K."/>
            <person name="Haas F.B."/>
            <person name="Vanderstraeten L."/>
            <person name="Becker D."/>
            <person name="Lang D."/>
            <person name="Vosolsobe S."/>
            <person name="Rombauts S."/>
            <person name="Wilhelmsson P.K.I."/>
            <person name="Janitza P."/>
            <person name="Kern R."/>
            <person name="Heyl A."/>
            <person name="Rumpler F."/>
            <person name="Villalobos L.I.A.C."/>
            <person name="Clay J.M."/>
            <person name="Skokan R."/>
            <person name="Toyoda A."/>
            <person name="Suzuki Y."/>
            <person name="Kagoshima H."/>
            <person name="Schijlen E."/>
            <person name="Tajeshwar N."/>
            <person name="Catarino B."/>
            <person name="Hetherington A.J."/>
            <person name="Saltykova A."/>
            <person name="Bonnot C."/>
            <person name="Breuninger H."/>
            <person name="Symeonidi A."/>
            <person name="Radhakrishnan G.V."/>
            <person name="Van Nieuwerburgh F."/>
            <person name="Deforce D."/>
            <person name="Chang C."/>
            <person name="Karol K.G."/>
            <person name="Hedrich R."/>
            <person name="Ulvskov P."/>
            <person name="Glockner G."/>
            <person name="Delwiche C.F."/>
            <person name="Petrasek J."/>
            <person name="Van de Peer Y."/>
            <person name="Friml J."/>
            <person name="Beilby M."/>
            <person name="Dolan L."/>
            <person name="Kohara Y."/>
            <person name="Sugano S."/>
            <person name="Fujiyama A."/>
            <person name="Delaux P.-M."/>
            <person name="Quint M."/>
            <person name="TheiBen G."/>
            <person name="Hagemann M."/>
            <person name="Harholt J."/>
            <person name="Dunand C."/>
            <person name="Zachgo S."/>
            <person name="Langdale J."/>
            <person name="Maumus F."/>
            <person name="Straeten D.V.D."/>
            <person name="Gould S.B."/>
            <person name="Rensing S.A."/>
        </authorList>
    </citation>
    <scope>NUCLEOTIDE SEQUENCE [LARGE SCALE GENOMIC DNA]</scope>
    <source>
        <strain evidence="9 10">S276</strain>
    </source>
</reference>
<dbReference type="Pfam" id="PF00609">
    <property type="entry name" value="DAGK_acc"/>
    <property type="match status" value="1"/>
</dbReference>
<comment type="caution">
    <text evidence="9">The sequence shown here is derived from an EMBL/GenBank/DDBJ whole genome shotgun (WGS) entry which is preliminary data.</text>
</comment>
<evidence type="ECO:0000256" key="4">
    <source>
        <dbReference type="ARBA" id="ARBA00022777"/>
    </source>
</evidence>
<dbReference type="InterPro" id="IPR001206">
    <property type="entry name" value="Diacylglycerol_kinase_cat_dom"/>
</dbReference>
<evidence type="ECO:0000313" key="10">
    <source>
        <dbReference type="Proteomes" id="UP000265515"/>
    </source>
</evidence>
<dbReference type="SMART" id="SM00045">
    <property type="entry name" value="DAGKa"/>
    <property type="match status" value="1"/>
</dbReference>
<feature type="region of interest" description="Disordered" evidence="7">
    <location>
        <begin position="1"/>
        <end position="26"/>
    </location>
</feature>
<proteinExistence type="inferred from homology"/>
<gene>
    <name evidence="9" type="ORF">CBR_g52053</name>
</gene>
<accession>A0A388M9C1</accession>
<evidence type="ECO:0000313" key="9">
    <source>
        <dbReference type="EMBL" id="GBG91171.1"/>
    </source>
</evidence>
<comment type="similarity">
    <text evidence="1 6">Belongs to the eukaryotic diacylglycerol kinase family.</text>
</comment>
<dbReference type="GO" id="GO:0007200">
    <property type="term" value="P:phospholipase C-activating G protein-coupled receptor signaling pathway"/>
    <property type="evidence" value="ECO:0007669"/>
    <property type="project" value="InterPro"/>
</dbReference>
<dbReference type="InterPro" id="IPR000756">
    <property type="entry name" value="Diacylglycerol_kin_accessory"/>
</dbReference>
<dbReference type="GO" id="GO:0005524">
    <property type="term" value="F:ATP binding"/>
    <property type="evidence" value="ECO:0007669"/>
    <property type="project" value="UniProtKB-KW"/>
</dbReference>
<dbReference type="EMBL" id="BFEA01000878">
    <property type="protein sequence ID" value="GBG91171.1"/>
    <property type="molecule type" value="Genomic_DNA"/>
</dbReference>
<dbReference type="PANTHER" id="PTHR11255:SF80">
    <property type="entry name" value="EYE-SPECIFIC DIACYLGLYCEROL KINASE"/>
    <property type="match status" value="1"/>
</dbReference>
<evidence type="ECO:0000256" key="6">
    <source>
        <dbReference type="RuleBase" id="RU361128"/>
    </source>
</evidence>
<evidence type="ECO:0000256" key="7">
    <source>
        <dbReference type="SAM" id="MobiDB-lite"/>
    </source>
</evidence>
<keyword evidence="5 6" id="KW-0067">ATP-binding</keyword>
<feature type="compositionally biased region" description="Polar residues" evidence="7">
    <location>
        <begin position="196"/>
        <end position="205"/>
    </location>
</feature>
<dbReference type="PROSITE" id="PS50146">
    <property type="entry name" value="DAGK"/>
    <property type="match status" value="1"/>
</dbReference>
<dbReference type="GO" id="GO:0016020">
    <property type="term" value="C:membrane"/>
    <property type="evidence" value="ECO:0007669"/>
    <property type="project" value="TreeGrafter"/>
</dbReference>
<feature type="region of interest" description="Disordered" evidence="7">
    <location>
        <begin position="671"/>
        <end position="732"/>
    </location>
</feature>
<dbReference type="PANTHER" id="PTHR11255">
    <property type="entry name" value="DIACYLGLYCEROL KINASE"/>
    <property type="match status" value="1"/>
</dbReference>
<dbReference type="InterPro" id="IPR016064">
    <property type="entry name" value="NAD/diacylglycerol_kinase_sf"/>
</dbReference>
<evidence type="ECO:0000256" key="3">
    <source>
        <dbReference type="ARBA" id="ARBA00022741"/>
    </source>
</evidence>
<dbReference type="Gene3D" id="2.60.200.40">
    <property type="match status" value="1"/>
</dbReference>
<dbReference type="Gramene" id="GBG91171">
    <property type="protein sequence ID" value="GBG91171"/>
    <property type="gene ID" value="CBR_g52053"/>
</dbReference>